<dbReference type="PANTHER" id="PTHR23501">
    <property type="entry name" value="MAJOR FACILITATOR SUPERFAMILY"/>
    <property type="match status" value="1"/>
</dbReference>
<feature type="domain" description="Major facilitator superfamily (MFS) profile" evidence="6">
    <location>
        <begin position="53"/>
        <end position="582"/>
    </location>
</feature>
<evidence type="ECO:0000256" key="3">
    <source>
        <dbReference type="ARBA" id="ARBA00022989"/>
    </source>
</evidence>
<dbReference type="InterPro" id="IPR011701">
    <property type="entry name" value="MFS"/>
</dbReference>
<feature type="non-terminal residue" evidence="7">
    <location>
        <position position="1"/>
    </location>
</feature>
<dbReference type="EMBL" id="CAJVRL010000051">
    <property type="protein sequence ID" value="CAG8953640.1"/>
    <property type="molecule type" value="Genomic_DNA"/>
</dbReference>
<dbReference type="PROSITE" id="PS50850">
    <property type="entry name" value="MFS"/>
    <property type="match status" value="1"/>
</dbReference>
<comment type="subcellular location">
    <subcellularLocation>
        <location evidence="1">Membrane</location>
        <topology evidence="1">Multi-pass membrane protein</topology>
    </subcellularLocation>
</comment>
<name>A0A9N9KWY7_9HELO</name>
<dbReference type="GO" id="GO:0005886">
    <property type="term" value="C:plasma membrane"/>
    <property type="evidence" value="ECO:0007669"/>
    <property type="project" value="TreeGrafter"/>
</dbReference>
<feature type="transmembrane region" description="Helical" evidence="5">
    <location>
        <begin position="120"/>
        <end position="145"/>
    </location>
</feature>
<organism evidence="7 8">
    <name type="scientific">Hymenoscyphus fraxineus</name>
    <dbReference type="NCBI Taxonomy" id="746836"/>
    <lineage>
        <taxon>Eukaryota</taxon>
        <taxon>Fungi</taxon>
        <taxon>Dikarya</taxon>
        <taxon>Ascomycota</taxon>
        <taxon>Pezizomycotina</taxon>
        <taxon>Leotiomycetes</taxon>
        <taxon>Helotiales</taxon>
        <taxon>Helotiaceae</taxon>
        <taxon>Hymenoscyphus</taxon>
    </lineage>
</organism>
<feature type="transmembrane region" description="Helical" evidence="5">
    <location>
        <begin position="316"/>
        <end position="340"/>
    </location>
</feature>
<dbReference type="Gene3D" id="1.20.1250.20">
    <property type="entry name" value="MFS general substrate transporter like domains"/>
    <property type="match status" value="1"/>
</dbReference>
<dbReference type="OrthoDB" id="4139357at2759"/>
<dbReference type="PANTHER" id="PTHR23501:SF156">
    <property type="entry name" value="TRANSPORTER, PUTATIVE-RELATED"/>
    <property type="match status" value="1"/>
</dbReference>
<feature type="transmembrane region" description="Helical" evidence="5">
    <location>
        <begin position="210"/>
        <end position="230"/>
    </location>
</feature>
<sequence>KVSDGKTIKTPVTKMAEKQLLTTTNPPSTSAIQPPTPSLPNDIPKKPLSFHISLLTLTLLALIVSWDTTALSVAIPLITSQLHASTLQAFLANIAFTLAVAISQPLYLSVSDAVGRKIPLYVSMLLFTIGSIMFALARSIGVVIAGRLVQGFGGYVRGGLDILQEIIIVDMTSLKERPKYLALMALPIALGSIMGPIIGALLCQFVTWRWLGWINLPFVGPAIPLAVLFMRLQPLEQDLKTKLRRVDWGGMFLFTIGTTCIALPVSWADALYPWSSWRTYVPLIVGIISFIIFGFYEAHPVQPMLPYRLFKSRTAVVSIIGGGIHGLLLFSILLYLPLFFQVRLESLSSPSSLCCQTTTTSTLKSNPQLKPKTPQAVYLQTPLSSALSILPACVISVLSSVLAPLLVSHTRHYTLLLRTGWALLTLSTGLLYTITQTTSQAQKTTILLLLGIGLGIVFQTIPFPLQASVSDADDSGRLVGLLVITRFLGGLLGLAIGSVVFNSGFARQIAIFGELPVEVGGLSDSSQAIGFIPMLRTVGVDAEVMRRLLEAYRIPFRSLWVVLAAISGVGFVMSLFTEELDLEREELGRQRFSEA</sequence>
<protein>
    <recommendedName>
        <fullName evidence="6">Major facilitator superfamily (MFS) profile domain-containing protein</fullName>
    </recommendedName>
</protein>
<dbReference type="SUPFAM" id="SSF103473">
    <property type="entry name" value="MFS general substrate transporter"/>
    <property type="match status" value="1"/>
</dbReference>
<dbReference type="Pfam" id="PF07690">
    <property type="entry name" value="MFS_1"/>
    <property type="match status" value="1"/>
</dbReference>
<keyword evidence="2 5" id="KW-0812">Transmembrane</keyword>
<evidence type="ECO:0000313" key="7">
    <source>
        <dbReference type="EMBL" id="CAG8953640.1"/>
    </source>
</evidence>
<comment type="caution">
    <text evidence="7">The sequence shown here is derived from an EMBL/GenBank/DDBJ whole genome shotgun (WGS) entry which is preliminary data.</text>
</comment>
<dbReference type="InterPro" id="IPR020846">
    <property type="entry name" value="MFS_dom"/>
</dbReference>
<evidence type="ECO:0000256" key="4">
    <source>
        <dbReference type="ARBA" id="ARBA00023136"/>
    </source>
</evidence>
<feature type="transmembrane region" description="Helical" evidence="5">
    <location>
        <begin position="554"/>
        <end position="576"/>
    </location>
</feature>
<keyword evidence="4 5" id="KW-0472">Membrane</keyword>
<dbReference type="GO" id="GO:0022857">
    <property type="term" value="F:transmembrane transporter activity"/>
    <property type="evidence" value="ECO:0007669"/>
    <property type="project" value="InterPro"/>
</dbReference>
<proteinExistence type="predicted"/>
<feature type="transmembrane region" description="Helical" evidence="5">
    <location>
        <begin position="180"/>
        <end position="203"/>
    </location>
</feature>
<feature type="transmembrane region" description="Helical" evidence="5">
    <location>
        <begin position="446"/>
        <end position="465"/>
    </location>
</feature>
<feature type="transmembrane region" description="Helical" evidence="5">
    <location>
        <begin position="386"/>
        <end position="407"/>
    </location>
</feature>
<feature type="transmembrane region" description="Helical" evidence="5">
    <location>
        <begin position="90"/>
        <end position="108"/>
    </location>
</feature>
<dbReference type="InterPro" id="IPR036259">
    <property type="entry name" value="MFS_trans_sf"/>
</dbReference>
<keyword evidence="3 5" id="KW-1133">Transmembrane helix</keyword>
<feature type="transmembrane region" description="Helical" evidence="5">
    <location>
        <begin position="477"/>
        <end position="501"/>
    </location>
</feature>
<evidence type="ECO:0000256" key="1">
    <source>
        <dbReference type="ARBA" id="ARBA00004141"/>
    </source>
</evidence>
<dbReference type="AlphaFoldDB" id="A0A9N9KWY7"/>
<evidence type="ECO:0000259" key="6">
    <source>
        <dbReference type="PROSITE" id="PS50850"/>
    </source>
</evidence>
<evidence type="ECO:0000313" key="8">
    <source>
        <dbReference type="Proteomes" id="UP000696280"/>
    </source>
</evidence>
<feature type="transmembrane region" description="Helical" evidence="5">
    <location>
        <begin position="54"/>
        <end position="78"/>
    </location>
</feature>
<accession>A0A9N9KWY7</accession>
<evidence type="ECO:0000256" key="5">
    <source>
        <dbReference type="SAM" id="Phobius"/>
    </source>
</evidence>
<evidence type="ECO:0000256" key="2">
    <source>
        <dbReference type="ARBA" id="ARBA00022692"/>
    </source>
</evidence>
<reference evidence="7" key="1">
    <citation type="submission" date="2021-07" db="EMBL/GenBank/DDBJ databases">
        <authorList>
            <person name="Durling M."/>
        </authorList>
    </citation>
    <scope>NUCLEOTIDE SEQUENCE</scope>
</reference>
<feature type="transmembrane region" description="Helical" evidence="5">
    <location>
        <begin position="279"/>
        <end position="296"/>
    </location>
</feature>
<feature type="transmembrane region" description="Helical" evidence="5">
    <location>
        <begin position="413"/>
        <end position="434"/>
    </location>
</feature>
<dbReference type="Proteomes" id="UP000696280">
    <property type="component" value="Unassembled WGS sequence"/>
</dbReference>
<feature type="transmembrane region" description="Helical" evidence="5">
    <location>
        <begin position="250"/>
        <end position="272"/>
    </location>
</feature>
<gene>
    <name evidence="7" type="ORF">HYFRA_00010099</name>
</gene>
<keyword evidence="8" id="KW-1185">Reference proteome</keyword>